<proteinExistence type="predicted"/>
<feature type="domain" description="PPM-type phosphatase" evidence="9">
    <location>
        <begin position="2"/>
        <end position="244"/>
    </location>
</feature>
<evidence type="ECO:0000256" key="3">
    <source>
        <dbReference type="ARBA" id="ARBA00022723"/>
    </source>
</evidence>
<dbReference type="Proteomes" id="UP001139011">
    <property type="component" value="Unassembled WGS sequence"/>
</dbReference>
<name>A0A9X2BF66_9BACL</name>
<evidence type="ECO:0000313" key="11">
    <source>
        <dbReference type="Proteomes" id="UP001139011"/>
    </source>
</evidence>
<gene>
    <name evidence="10" type="ORF">LCY76_10180</name>
</gene>
<organism evidence="10 11">
    <name type="scientific">Fictibacillus marinisediminis</name>
    <dbReference type="NCBI Taxonomy" id="2878389"/>
    <lineage>
        <taxon>Bacteria</taxon>
        <taxon>Bacillati</taxon>
        <taxon>Bacillota</taxon>
        <taxon>Bacilli</taxon>
        <taxon>Bacillales</taxon>
        <taxon>Fictibacillaceae</taxon>
        <taxon>Fictibacillus</taxon>
    </lineage>
</organism>
<comment type="cofactor">
    <cofactor evidence="1">
        <name>Mn(2+)</name>
        <dbReference type="ChEBI" id="CHEBI:29035"/>
    </cofactor>
</comment>
<dbReference type="EC" id="3.1.3.16" evidence="2"/>
<evidence type="ECO:0000259" key="9">
    <source>
        <dbReference type="PROSITE" id="PS51746"/>
    </source>
</evidence>
<dbReference type="GO" id="GO:0046872">
    <property type="term" value="F:metal ion binding"/>
    <property type="evidence" value="ECO:0007669"/>
    <property type="project" value="UniProtKB-KW"/>
</dbReference>
<dbReference type="PANTHER" id="PTHR47992">
    <property type="entry name" value="PROTEIN PHOSPHATASE"/>
    <property type="match status" value="1"/>
</dbReference>
<dbReference type="RefSeq" id="WP_248252544.1">
    <property type="nucleotide sequence ID" value="NZ_JAIWJX010000002.1"/>
</dbReference>
<evidence type="ECO:0000256" key="2">
    <source>
        <dbReference type="ARBA" id="ARBA00013081"/>
    </source>
</evidence>
<evidence type="ECO:0000256" key="6">
    <source>
        <dbReference type="ARBA" id="ARBA00023211"/>
    </source>
</evidence>
<keyword evidence="3" id="KW-0479">Metal-binding</keyword>
<dbReference type="AlphaFoldDB" id="A0A9X2BF66"/>
<keyword evidence="11" id="KW-1185">Reference proteome</keyword>
<protein>
    <recommendedName>
        <fullName evidence="2">protein-serine/threonine phosphatase</fullName>
        <ecNumber evidence="2">3.1.3.16</ecNumber>
    </recommendedName>
</protein>
<dbReference type="InterPro" id="IPR015655">
    <property type="entry name" value="PP2C"/>
</dbReference>
<dbReference type="Gene3D" id="3.60.40.10">
    <property type="entry name" value="PPM-type phosphatase domain"/>
    <property type="match status" value="1"/>
</dbReference>
<dbReference type="FunFam" id="3.60.40.10:FF:000002">
    <property type="entry name" value="Serine/threonine phosphatase stp"/>
    <property type="match status" value="1"/>
</dbReference>
<dbReference type="EMBL" id="JAIWJX010000002">
    <property type="protein sequence ID" value="MCK6256962.1"/>
    <property type="molecule type" value="Genomic_DNA"/>
</dbReference>
<evidence type="ECO:0000256" key="7">
    <source>
        <dbReference type="ARBA" id="ARBA00047761"/>
    </source>
</evidence>
<dbReference type="SMART" id="SM00332">
    <property type="entry name" value="PP2Cc"/>
    <property type="match status" value="1"/>
</dbReference>
<evidence type="ECO:0000313" key="10">
    <source>
        <dbReference type="EMBL" id="MCK6256962.1"/>
    </source>
</evidence>
<dbReference type="InterPro" id="IPR001932">
    <property type="entry name" value="PPM-type_phosphatase-like_dom"/>
</dbReference>
<keyword evidence="5" id="KW-0904">Protein phosphatase</keyword>
<keyword evidence="4" id="KW-0378">Hydrolase</keyword>
<dbReference type="SMART" id="SM00331">
    <property type="entry name" value="PP2C_SIG"/>
    <property type="match status" value="1"/>
</dbReference>
<comment type="catalytic activity">
    <reaction evidence="8">
        <text>O-phospho-L-threonyl-[protein] + H2O = L-threonyl-[protein] + phosphate</text>
        <dbReference type="Rhea" id="RHEA:47004"/>
        <dbReference type="Rhea" id="RHEA-COMP:11060"/>
        <dbReference type="Rhea" id="RHEA-COMP:11605"/>
        <dbReference type="ChEBI" id="CHEBI:15377"/>
        <dbReference type="ChEBI" id="CHEBI:30013"/>
        <dbReference type="ChEBI" id="CHEBI:43474"/>
        <dbReference type="ChEBI" id="CHEBI:61977"/>
        <dbReference type="EC" id="3.1.3.16"/>
    </reaction>
</comment>
<dbReference type="Pfam" id="PF13672">
    <property type="entry name" value="PP2C_2"/>
    <property type="match status" value="1"/>
</dbReference>
<dbReference type="SUPFAM" id="SSF81606">
    <property type="entry name" value="PP2C-like"/>
    <property type="match status" value="1"/>
</dbReference>
<evidence type="ECO:0000256" key="8">
    <source>
        <dbReference type="ARBA" id="ARBA00048336"/>
    </source>
</evidence>
<evidence type="ECO:0000256" key="4">
    <source>
        <dbReference type="ARBA" id="ARBA00022801"/>
    </source>
</evidence>
<evidence type="ECO:0000256" key="5">
    <source>
        <dbReference type="ARBA" id="ARBA00022912"/>
    </source>
</evidence>
<comment type="catalytic activity">
    <reaction evidence="7">
        <text>O-phospho-L-seryl-[protein] + H2O = L-seryl-[protein] + phosphate</text>
        <dbReference type="Rhea" id="RHEA:20629"/>
        <dbReference type="Rhea" id="RHEA-COMP:9863"/>
        <dbReference type="Rhea" id="RHEA-COMP:11604"/>
        <dbReference type="ChEBI" id="CHEBI:15377"/>
        <dbReference type="ChEBI" id="CHEBI:29999"/>
        <dbReference type="ChEBI" id="CHEBI:43474"/>
        <dbReference type="ChEBI" id="CHEBI:83421"/>
        <dbReference type="EC" id="3.1.3.16"/>
    </reaction>
</comment>
<dbReference type="NCBIfam" id="NF033484">
    <property type="entry name" value="Stp1_PP2C_phos"/>
    <property type="match status" value="1"/>
</dbReference>
<dbReference type="CDD" id="cd00143">
    <property type="entry name" value="PP2Cc"/>
    <property type="match status" value="1"/>
</dbReference>
<sequence>MQYAFKTDTGRVRQHNEDSGGVFTKGEHFLALIADGMGGHKAGDVASSKTIQSFEEAWNASSEEISETPVKAEEWLLETVTQTNLDLHQYANKNIDCSGMGTTLVGALCTPSYLTILHIGDSRVYYFSEKKLIQKTEDHTLVNELVRSGQLSEIEAENHPRKNVILRALGTDDHIDVDIQTISWGEGDIVLLCSDGLSNKVTRETMENILNDDNLSLEDKADRLVNLANEAGGEDNITIGLVHYTPQTPEKGVS</sequence>
<reference evidence="10" key="1">
    <citation type="submission" date="2021-09" db="EMBL/GenBank/DDBJ databases">
        <title>Genome analysis of Fictibacillus sp. KIGAM418 isolated from marine sediment.</title>
        <authorList>
            <person name="Seo M.-J."/>
            <person name="Cho E.-S."/>
            <person name="Hwang C.Y."/>
        </authorList>
    </citation>
    <scope>NUCLEOTIDE SEQUENCE</scope>
    <source>
        <strain evidence="10">KIGAM418</strain>
    </source>
</reference>
<dbReference type="GO" id="GO:0004722">
    <property type="term" value="F:protein serine/threonine phosphatase activity"/>
    <property type="evidence" value="ECO:0007669"/>
    <property type="project" value="UniProtKB-EC"/>
</dbReference>
<dbReference type="InterPro" id="IPR036457">
    <property type="entry name" value="PPM-type-like_dom_sf"/>
</dbReference>
<comment type="caution">
    <text evidence="10">The sequence shown here is derived from an EMBL/GenBank/DDBJ whole genome shotgun (WGS) entry which is preliminary data.</text>
</comment>
<keyword evidence="6" id="KW-0464">Manganese</keyword>
<accession>A0A9X2BF66</accession>
<evidence type="ECO:0000256" key="1">
    <source>
        <dbReference type="ARBA" id="ARBA00001936"/>
    </source>
</evidence>
<dbReference type="PROSITE" id="PS51746">
    <property type="entry name" value="PPM_2"/>
    <property type="match status" value="1"/>
</dbReference>